<keyword evidence="2" id="KW-1185">Reference proteome</keyword>
<evidence type="ECO:0000313" key="1">
    <source>
        <dbReference type="EMBL" id="MBB3151560.1"/>
    </source>
</evidence>
<dbReference type="Pfam" id="PF09855">
    <property type="entry name" value="Zn_ribbon_13"/>
    <property type="match status" value="1"/>
</dbReference>
<dbReference type="EMBL" id="JACHXW010000004">
    <property type="protein sequence ID" value="MBB3151560.1"/>
    <property type="molecule type" value="Genomic_DNA"/>
</dbReference>
<accession>A0A7W5C699</accession>
<comment type="caution">
    <text evidence="1">The sequence shown here is derived from an EMBL/GenBank/DDBJ whole genome shotgun (WGS) entry which is preliminary data.</text>
</comment>
<dbReference type="Proteomes" id="UP000518605">
    <property type="component" value="Unassembled WGS sequence"/>
</dbReference>
<sequence length="126" mass="14260">MIECPWCSNQVILDGTICPECKHEVMPEHLDSNATDQDQSLNHSDIHLLDLGKETIIANHYTCVKCRHTECDIDEIATTGAGLSKLFNVQYHHYLFVSCTQCGYVEIYNPMYLSQLTGGNHVNEED</sequence>
<reference evidence="1 2" key="1">
    <citation type="submission" date="2020-08" db="EMBL/GenBank/DDBJ databases">
        <title>Genomic Encyclopedia of Type Strains, Phase III (KMG-III): the genomes of soil and plant-associated and newly described type strains.</title>
        <authorList>
            <person name="Whitman W."/>
        </authorList>
    </citation>
    <scope>NUCLEOTIDE SEQUENCE [LARGE SCALE GENOMIC DNA]</scope>
    <source>
        <strain evidence="1 2">CECT 8234</strain>
    </source>
</reference>
<proteinExistence type="predicted"/>
<evidence type="ECO:0000313" key="2">
    <source>
        <dbReference type="Proteomes" id="UP000518605"/>
    </source>
</evidence>
<name>A0A7W5C699_9BACL</name>
<gene>
    <name evidence="1" type="ORF">FHS16_001606</name>
</gene>
<dbReference type="AlphaFoldDB" id="A0A7W5C699"/>
<dbReference type="InterPro" id="IPR018652">
    <property type="entry name" value="DUF2082_NA-bd_Znr"/>
</dbReference>
<organism evidence="1 2">
    <name type="scientific">Paenibacillus endophyticus</name>
    <dbReference type="NCBI Taxonomy" id="1294268"/>
    <lineage>
        <taxon>Bacteria</taxon>
        <taxon>Bacillati</taxon>
        <taxon>Bacillota</taxon>
        <taxon>Bacilli</taxon>
        <taxon>Bacillales</taxon>
        <taxon>Paenibacillaceae</taxon>
        <taxon>Paenibacillus</taxon>
    </lineage>
</organism>
<protein>
    <submittedName>
        <fullName evidence="1">Putative nucleic-acid-binding Zn-ribbon protein</fullName>
    </submittedName>
</protein>
<dbReference type="RefSeq" id="WP_246431661.1">
    <property type="nucleotide sequence ID" value="NZ_CBCSLB010000011.1"/>
</dbReference>